<dbReference type="OrthoDB" id="9815829at2"/>
<reference evidence="3 4" key="1">
    <citation type="submission" date="2019-04" db="EMBL/GenBank/DDBJ databases">
        <title>Pedobacter sp. AR-2-6 sp. nov., isolated from Arctic soil.</title>
        <authorList>
            <person name="Dahal R.H."/>
            <person name="Kim D.-U."/>
        </authorList>
    </citation>
    <scope>NUCLEOTIDE SEQUENCE [LARGE SCALE GENOMIC DNA]</scope>
    <source>
        <strain evidence="3 4">AR-2-6</strain>
    </source>
</reference>
<gene>
    <name evidence="3" type="ORF">FA045_14745</name>
</gene>
<sequence>MDQPLVSIIMPAYNAEKYISEAIESVINQTYNNWELIVIDDGSSDNTATIVNSYYDKRIKTLLESNAGQSLQLNKGIAIAKGKYIAIAHADDINLPNRLALQVSFLEKNASIGVLGSKIKIFNENHHYYNMLEFPENSDECYRMLFYANPIAHPAVMIRNGILIQTEIRYNENHKAAEDYNLWIRLSEKTKIANLPNCLVLYRTHKNQTSNLKKVEEEKVVNESRLLLIEQLTKDISERSNLLLFNFFYDHKKLKHFEQWESLFLSYRLIVAKEYMTVNTARHFLISIFCRNLKSIPYIKRISHIIYSPLIFSMFGLRYFLSVFANLYFVRS</sequence>
<dbReference type="InterPro" id="IPR001173">
    <property type="entry name" value="Glyco_trans_2-like"/>
</dbReference>
<keyword evidence="4" id="KW-1185">Reference proteome</keyword>
<name>A0A4U1BZW8_9SPHI</name>
<keyword evidence="3" id="KW-0808">Transferase</keyword>
<protein>
    <submittedName>
        <fullName evidence="3">Glycosyltransferase</fullName>
    </submittedName>
</protein>
<dbReference type="EMBL" id="SWBO01000009">
    <property type="protein sequence ID" value="TKB98236.1"/>
    <property type="molecule type" value="Genomic_DNA"/>
</dbReference>
<feature type="domain" description="Glycosyltransferase 2-like" evidence="2">
    <location>
        <begin position="7"/>
        <end position="155"/>
    </location>
</feature>
<dbReference type="AlphaFoldDB" id="A0A4U1BZW8"/>
<evidence type="ECO:0000313" key="4">
    <source>
        <dbReference type="Proteomes" id="UP000310477"/>
    </source>
</evidence>
<keyword evidence="1" id="KW-1133">Transmembrane helix</keyword>
<proteinExistence type="predicted"/>
<dbReference type="RefSeq" id="WP_136877841.1">
    <property type="nucleotide sequence ID" value="NZ_SWBO01000009.1"/>
</dbReference>
<keyword evidence="1" id="KW-0472">Membrane</keyword>
<evidence type="ECO:0000256" key="1">
    <source>
        <dbReference type="SAM" id="Phobius"/>
    </source>
</evidence>
<dbReference type="PANTHER" id="PTHR22916">
    <property type="entry name" value="GLYCOSYLTRANSFERASE"/>
    <property type="match status" value="1"/>
</dbReference>
<dbReference type="SUPFAM" id="SSF53448">
    <property type="entry name" value="Nucleotide-diphospho-sugar transferases"/>
    <property type="match status" value="1"/>
</dbReference>
<evidence type="ECO:0000313" key="3">
    <source>
        <dbReference type="EMBL" id="TKB98236.1"/>
    </source>
</evidence>
<dbReference type="InterPro" id="IPR029044">
    <property type="entry name" value="Nucleotide-diphossugar_trans"/>
</dbReference>
<evidence type="ECO:0000259" key="2">
    <source>
        <dbReference type="Pfam" id="PF00535"/>
    </source>
</evidence>
<dbReference type="PANTHER" id="PTHR22916:SF3">
    <property type="entry name" value="UDP-GLCNAC:BETAGAL BETA-1,3-N-ACETYLGLUCOSAMINYLTRANSFERASE-LIKE PROTEIN 1"/>
    <property type="match status" value="1"/>
</dbReference>
<dbReference type="Gene3D" id="3.90.550.10">
    <property type="entry name" value="Spore Coat Polysaccharide Biosynthesis Protein SpsA, Chain A"/>
    <property type="match status" value="1"/>
</dbReference>
<dbReference type="Pfam" id="PF00535">
    <property type="entry name" value="Glycos_transf_2"/>
    <property type="match status" value="1"/>
</dbReference>
<accession>A0A4U1BZW8</accession>
<keyword evidence="1" id="KW-0812">Transmembrane</keyword>
<organism evidence="3 4">
    <name type="scientific">Pedobacter cryotolerans</name>
    <dbReference type="NCBI Taxonomy" id="2571270"/>
    <lineage>
        <taxon>Bacteria</taxon>
        <taxon>Pseudomonadati</taxon>
        <taxon>Bacteroidota</taxon>
        <taxon>Sphingobacteriia</taxon>
        <taxon>Sphingobacteriales</taxon>
        <taxon>Sphingobacteriaceae</taxon>
        <taxon>Pedobacter</taxon>
    </lineage>
</organism>
<dbReference type="Proteomes" id="UP000310477">
    <property type="component" value="Unassembled WGS sequence"/>
</dbReference>
<dbReference type="GO" id="GO:0016758">
    <property type="term" value="F:hexosyltransferase activity"/>
    <property type="evidence" value="ECO:0007669"/>
    <property type="project" value="UniProtKB-ARBA"/>
</dbReference>
<comment type="caution">
    <text evidence="3">The sequence shown here is derived from an EMBL/GenBank/DDBJ whole genome shotgun (WGS) entry which is preliminary data.</text>
</comment>
<feature type="transmembrane region" description="Helical" evidence="1">
    <location>
        <begin position="305"/>
        <end position="329"/>
    </location>
</feature>